<dbReference type="RefSeq" id="WP_153709573.1">
    <property type="nucleotide sequence ID" value="NZ_BMDS01000002.1"/>
</dbReference>
<dbReference type="NCBIfam" id="TIGR01484">
    <property type="entry name" value="HAD-SF-IIB"/>
    <property type="match status" value="1"/>
</dbReference>
<dbReference type="Pfam" id="PF08282">
    <property type="entry name" value="Hydrolase_3"/>
    <property type="match status" value="1"/>
</dbReference>
<name>A0ABQ2C8I8_9LACO</name>
<dbReference type="SFLD" id="SFLDS00003">
    <property type="entry name" value="Haloacid_Dehalogenase"/>
    <property type="match status" value="1"/>
</dbReference>
<dbReference type="EMBL" id="BMDS01000002">
    <property type="protein sequence ID" value="GGI63084.1"/>
    <property type="molecule type" value="Genomic_DNA"/>
</dbReference>
<accession>A0ABQ2C8I8</accession>
<dbReference type="Gene3D" id="3.30.1240.10">
    <property type="match status" value="1"/>
</dbReference>
<reference evidence="2" key="1">
    <citation type="journal article" date="2019" name="Int. J. Syst. Evol. Microbiol.">
        <title>The Global Catalogue of Microorganisms (GCM) 10K type strain sequencing project: providing services to taxonomists for standard genome sequencing and annotation.</title>
        <authorList>
            <consortium name="The Broad Institute Genomics Platform"/>
            <consortium name="The Broad Institute Genome Sequencing Center for Infectious Disease"/>
            <person name="Wu L."/>
            <person name="Ma J."/>
        </authorList>
    </citation>
    <scope>NUCLEOTIDE SEQUENCE [LARGE SCALE GENOMIC DNA]</scope>
    <source>
        <strain evidence="2">CCM 8609</strain>
    </source>
</reference>
<keyword evidence="2" id="KW-1185">Reference proteome</keyword>
<evidence type="ECO:0000313" key="1">
    <source>
        <dbReference type="EMBL" id="GGI63084.1"/>
    </source>
</evidence>
<dbReference type="InterPro" id="IPR006379">
    <property type="entry name" value="HAD-SF_hydro_IIB"/>
</dbReference>
<dbReference type="PANTHER" id="PTHR10000">
    <property type="entry name" value="PHOSPHOSERINE PHOSPHATASE"/>
    <property type="match status" value="1"/>
</dbReference>
<protein>
    <submittedName>
        <fullName evidence="1">Haloacid dehalogenase</fullName>
    </submittedName>
</protein>
<sequence length="273" mass="30586">MKKYGFIAVDIDGTLLDDNDHFDIKRFNKDVALLQQAGYHFIIASGNSYDALTTIFRPCPLVKEFVAENGGRIVIDQKSIYNQTHSKKTLQQVLFFIKEKLPKPDILSLSGGSQTIIANQYRDVSVPYYPHHTYFTSLEEINEPIYNLNIGWAKQKISQEVIQDYVQQLNRFCSAIQATYSGAYGIDILPAGVNKARGLKELVERYLNGTLAQVVAFGDTSNDIEMLTEAGCGIAMKNATSDLLKVADKVTVNDNNHNGLLTEIEQLFLSQQH</sequence>
<dbReference type="SUPFAM" id="SSF56784">
    <property type="entry name" value="HAD-like"/>
    <property type="match status" value="1"/>
</dbReference>
<dbReference type="InterPro" id="IPR036412">
    <property type="entry name" value="HAD-like_sf"/>
</dbReference>
<dbReference type="InterPro" id="IPR023214">
    <property type="entry name" value="HAD_sf"/>
</dbReference>
<dbReference type="PANTHER" id="PTHR10000:SF53">
    <property type="entry name" value="5-AMINO-6-(5-PHOSPHO-D-RIBITYLAMINO)URACIL PHOSPHATASE YBJI-RELATED"/>
    <property type="match status" value="1"/>
</dbReference>
<evidence type="ECO:0000313" key="2">
    <source>
        <dbReference type="Proteomes" id="UP000603295"/>
    </source>
</evidence>
<gene>
    <name evidence="1" type="ORF">GCM10011459_09180</name>
</gene>
<dbReference type="SFLD" id="SFLDG01140">
    <property type="entry name" value="C2.B:_Phosphomannomutase_and_P"/>
    <property type="match status" value="1"/>
</dbReference>
<organism evidence="1 2">
    <name type="scientific">Limosilactobacillus caviae</name>
    <dbReference type="NCBI Taxonomy" id="1769424"/>
    <lineage>
        <taxon>Bacteria</taxon>
        <taxon>Bacillati</taxon>
        <taxon>Bacillota</taxon>
        <taxon>Bacilli</taxon>
        <taxon>Lactobacillales</taxon>
        <taxon>Lactobacillaceae</taxon>
        <taxon>Limosilactobacillus</taxon>
    </lineage>
</organism>
<proteinExistence type="predicted"/>
<comment type="caution">
    <text evidence="1">The sequence shown here is derived from an EMBL/GenBank/DDBJ whole genome shotgun (WGS) entry which is preliminary data.</text>
</comment>
<dbReference type="Gene3D" id="3.40.50.1000">
    <property type="entry name" value="HAD superfamily/HAD-like"/>
    <property type="match status" value="1"/>
</dbReference>
<dbReference type="Proteomes" id="UP000603295">
    <property type="component" value="Unassembled WGS sequence"/>
</dbReference>